<organism evidence="7 8">
    <name type="scientific">Syntrophobacter fumaroxidans (strain DSM 10017 / MPOB)</name>
    <dbReference type="NCBI Taxonomy" id="335543"/>
    <lineage>
        <taxon>Bacteria</taxon>
        <taxon>Pseudomonadati</taxon>
        <taxon>Thermodesulfobacteriota</taxon>
        <taxon>Syntrophobacteria</taxon>
        <taxon>Syntrophobacterales</taxon>
        <taxon>Syntrophobacteraceae</taxon>
        <taxon>Syntrophobacter</taxon>
    </lineage>
</organism>
<dbReference type="Pfam" id="PF13183">
    <property type="entry name" value="Fer4_8"/>
    <property type="match status" value="1"/>
</dbReference>
<gene>
    <name evidence="7" type="ordered locus">Sfum_0820</name>
</gene>
<evidence type="ECO:0000256" key="1">
    <source>
        <dbReference type="ARBA" id="ARBA00022485"/>
    </source>
</evidence>
<evidence type="ECO:0000313" key="8">
    <source>
        <dbReference type="Proteomes" id="UP000001784"/>
    </source>
</evidence>
<proteinExistence type="predicted"/>
<dbReference type="PANTHER" id="PTHR43255">
    <property type="entry name" value="IRON-SULFUR-BINDING OXIDOREDUCTASE FADF-RELATED-RELATED"/>
    <property type="match status" value="1"/>
</dbReference>
<dbReference type="SUPFAM" id="SSF46548">
    <property type="entry name" value="alpha-helical ferredoxin"/>
    <property type="match status" value="1"/>
</dbReference>
<dbReference type="Proteomes" id="UP000001784">
    <property type="component" value="Chromosome"/>
</dbReference>
<keyword evidence="8" id="KW-1185">Reference proteome</keyword>
<protein>
    <submittedName>
        <fullName evidence="7">Putative heterodisulfide reductase, C subunit</fullName>
    </submittedName>
</protein>
<evidence type="ECO:0000313" key="7">
    <source>
        <dbReference type="EMBL" id="ABK16517.1"/>
    </source>
</evidence>
<dbReference type="PANTHER" id="PTHR43255:SF1">
    <property type="entry name" value="IRON-SULFUR-BINDING OXIDOREDUCTASE FADF-RELATED"/>
    <property type="match status" value="1"/>
</dbReference>
<dbReference type="eggNOG" id="COG1150">
    <property type="taxonomic scope" value="Bacteria"/>
</dbReference>
<dbReference type="HOGENOM" id="CLU_093432_1_0_7"/>
<evidence type="ECO:0000256" key="3">
    <source>
        <dbReference type="ARBA" id="ARBA00023002"/>
    </source>
</evidence>
<dbReference type="OrthoDB" id="9769677at2"/>
<dbReference type="GO" id="GO:0051539">
    <property type="term" value="F:4 iron, 4 sulfur cluster binding"/>
    <property type="evidence" value="ECO:0007669"/>
    <property type="project" value="UniProtKB-KW"/>
</dbReference>
<dbReference type="AlphaFoldDB" id="A0LGG5"/>
<dbReference type="GO" id="GO:0046872">
    <property type="term" value="F:metal ion binding"/>
    <property type="evidence" value="ECO:0007669"/>
    <property type="project" value="UniProtKB-KW"/>
</dbReference>
<dbReference type="GO" id="GO:0016491">
    <property type="term" value="F:oxidoreductase activity"/>
    <property type="evidence" value="ECO:0007669"/>
    <property type="project" value="UniProtKB-KW"/>
</dbReference>
<dbReference type="InterPro" id="IPR017900">
    <property type="entry name" value="4Fe4S_Fe_S_CS"/>
</dbReference>
<dbReference type="EMBL" id="CP000478">
    <property type="protein sequence ID" value="ABK16517.1"/>
    <property type="molecule type" value="Genomic_DNA"/>
</dbReference>
<dbReference type="InterPro" id="IPR009051">
    <property type="entry name" value="Helical_ferredxn"/>
</dbReference>
<keyword evidence="1" id="KW-0004">4Fe-4S</keyword>
<feature type="domain" description="4Fe-4S ferredoxin-type" evidence="6">
    <location>
        <begin position="21"/>
        <end position="52"/>
    </location>
</feature>
<dbReference type="PROSITE" id="PS00198">
    <property type="entry name" value="4FE4S_FER_1"/>
    <property type="match status" value="1"/>
</dbReference>
<dbReference type="InterPro" id="IPR017896">
    <property type="entry name" value="4Fe4S_Fe-S-bd"/>
</dbReference>
<evidence type="ECO:0000256" key="4">
    <source>
        <dbReference type="ARBA" id="ARBA00023004"/>
    </source>
</evidence>
<dbReference type="Gene3D" id="1.10.1060.10">
    <property type="entry name" value="Alpha-helical ferredoxin"/>
    <property type="match status" value="1"/>
</dbReference>
<dbReference type="STRING" id="335543.Sfum_0820"/>
<name>A0LGG5_SYNFM</name>
<keyword evidence="5" id="KW-0411">Iron-sulfur</keyword>
<dbReference type="InterPro" id="IPR051460">
    <property type="entry name" value="HdrC_iron-sulfur_subunit"/>
</dbReference>
<dbReference type="InParanoid" id="A0LGG5"/>
<dbReference type="GO" id="GO:0005886">
    <property type="term" value="C:plasma membrane"/>
    <property type="evidence" value="ECO:0007669"/>
    <property type="project" value="TreeGrafter"/>
</dbReference>
<evidence type="ECO:0000256" key="5">
    <source>
        <dbReference type="ARBA" id="ARBA00023014"/>
    </source>
</evidence>
<evidence type="ECO:0000259" key="6">
    <source>
        <dbReference type="PROSITE" id="PS51379"/>
    </source>
</evidence>
<keyword evidence="3" id="KW-0560">Oxidoreductase</keyword>
<evidence type="ECO:0000256" key="2">
    <source>
        <dbReference type="ARBA" id="ARBA00022723"/>
    </source>
</evidence>
<dbReference type="RefSeq" id="WP_011697690.1">
    <property type="nucleotide sequence ID" value="NC_008554.1"/>
</dbReference>
<dbReference type="KEGG" id="sfu:Sfum_0820"/>
<reference evidence="7 8" key="1">
    <citation type="submission" date="2006-10" db="EMBL/GenBank/DDBJ databases">
        <title>Complete sequence of Syntrophobacter fumaroxidans MPOB.</title>
        <authorList>
            <consortium name="US DOE Joint Genome Institute"/>
            <person name="Copeland A."/>
            <person name="Lucas S."/>
            <person name="Lapidus A."/>
            <person name="Barry K."/>
            <person name="Detter J.C."/>
            <person name="Glavina del Rio T."/>
            <person name="Hammon N."/>
            <person name="Israni S."/>
            <person name="Pitluck S."/>
            <person name="Goltsman E.G."/>
            <person name="Martinez M."/>
            <person name="Schmutz J."/>
            <person name="Larimer F."/>
            <person name="Land M."/>
            <person name="Hauser L."/>
            <person name="Kyrpides N."/>
            <person name="Kim E."/>
            <person name="Boone D.R."/>
            <person name="Brockman F."/>
            <person name="Culley D."/>
            <person name="Ferry J."/>
            <person name="Gunsalus R."/>
            <person name="McInerney M.J."/>
            <person name="Morrison M."/>
            <person name="Plugge C."/>
            <person name="Rohlin L."/>
            <person name="Scholten J."/>
            <person name="Sieber J."/>
            <person name="Stams A.J.M."/>
            <person name="Worm P."/>
            <person name="Henstra A.M."/>
            <person name="Richardson P."/>
        </authorList>
    </citation>
    <scope>NUCLEOTIDE SEQUENCE [LARGE SCALE GENOMIC DNA]</scope>
    <source>
        <strain evidence="8">DSM 10017 / MPOB</strain>
    </source>
</reference>
<dbReference type="PROSITE" id="PS51379">
    <property type="entry name" value="4FE4S_FER_2"/>
    <property type="match status" value="1"/>
</dbReference>
<accession>A0LGG5</accession>
<sequence>MNEQSSGATTAHGGSAAAGPLDPIAEKVSACMQCGTCTGSCANAFAMDYTPRQLWRLVQLGEQDEIFRSTTFWMCSSCYYCTLRCPRGLPLTETIQALKRIAFARGTYRSKTSPVFYSTFVDNIRRYGRVREMDMMTRFFLRLKHPVAPLRFASLGVKLLRKGKISPQMPALFAKGKLDGLFRKVRELESES</sequence>
<keyword evidence="4" id="KW-0408">Iron</keyword>
<keyword evidence="2" id="KW-0479">Metal-binding</keyword>